<evidence type="ECO:0000313" key="2">
    <source>
        <dbReference type="Proteomes" id="UP000789342"/>
    </source>
</evidence>
<reference evidence="1" key="1">
    <citation type="submission" date="2021-06" db="EMBL/GenBank/DDBJ databases">
        <authorList>
            <person name="Kallberg Y."/>
            <person name="Tangrot J."/>
            <person name="Rosling A."/>
        </authorList>
    </citation>
    <scope>NUCLEOTIDE SEQUENCE</scope>
    <source>
        <strain evidence="1">CL551</strain>
    </source>
</reference>
<name>A0A9N8WQU5_9GLOM</name>
<dbReference type="Proteomes" id="UP000789342">
    <property type="component" value="Unassembled WGS sequence"/>
</dbReference>
<accession>A0A9N8WQU5</accession>
<gene>
    <name evidence="1" type="ORF">AMORRO_LOCUS2805</name>
</gene>
<dbReference type="OrthoDB" id="2435573at2759"/>
<dbReference type="EMBL" id="CAJVPV010001260">
    <property type="protein sequence ID" value="CAG8491643.1"/>
    <property type="molecule type" value="Genomic_DNA"/>
</dbReference>
<protein>
    <submittedName>
        <fullName evidence="1">6018_t:CDS:1</fullName>
    </submittedName>
</protein>
<sequence length="274" mass="31081">LSINNIDELKHNTPQRKWVDWIKKYTVPNAKTTEGLPWNDNKIWLEMVGDSKIKPSIYAVAVATWWSLKEGIFEEPYSKFIKLDVPETEGYLFNYNLCTEMENGKVKENSMIGPNKVCLENAPQCGSCWQNGIFGMEMGGDLTAVKVAIAAENIYKGKTYWTVIKDTMSLAGFGPGSSVYQRLLECFPNNKSVPARDLNMECANLVKIWLVRNHLVGLSVVVNNNPSCLRKSTFDDPRAECKDPWHEYPNPIFAHSFLDAKNTINILAKYFANQ</sequence>
<proteinExistence type="predicted"/>
<evidence type="ECO:0000313" key="1">
    <source>
        <dbReference type="EMBL" id="CAG8491643.1"/>
    </source>
</evidence>
<comment type="caution">
    <text evidence="1">The sequence shown here is derived from an EMBL/GenBank/DDBJ whole genome shotgun (WGS) entry which is preliminary data.</text>
</comment>
<feature type="non-terminal residue" evidence="1">
    <location>
        <position position="1"/>
    </location>
</feature>
<keyword evidence="2" id="KW-1185">Reference proteome</keyword>
<organism evidence="1 2">
    <name type="scientific">Acaulospora morrowiae</name>
    <dbReference type="NCBI Taxonomy" id="94023"/>
    <lineage>
        <taxon>Eukaryota</taxon>
        <taxon>Fungi</taxon>
        <taxon>Fungi incertae sedis</taxon>
        <taxon>Mucoromycota</taxon>
        <taxon>Glomeromycotina</taxon>
        <taxon>Glomeromycetes</taxon>
        <taxon>Diversisporales</taxon>
        <taxon>Acaulosporaceae</taxon>
        <taxon>Acaulospora</taxon>
    </lineage>
</organism>
<dbReference type="AlphaFoldDB" id="A0A9N8WQU5"/>